<organism evidence="2 3">
    <name type="scientific">Apiospora saccharicola</name>
    <dbReference type="NCBI Taxonomy" id="335842"/>
    <lineage>
        <taxon>Eukaryota</taxon>
        <taxon>Fungi</taxon>
        <taxon>Dikarya</taxon>
        <taxon>Ascomycota</taxon>
        <taxon>Pezizomycotina</taxon>
        <taxon>Sordariomycetes</taxon>
        <taxon>Xylariomycetidae</taxon>
        <taxon>Amphisphaeriales</taxon>
        <taxon>Apiosporaceae</taxon>
        <taxon>Apiospora</taxon>
    </lineage>
</organism>
<comment type="caution">
    <text evidence="2">The sequence shown here is derived from an EMBL/GenBank/DDBJ whole genome shotgun (WGS) entry which is preliminary data.</text>
</comment>
<evidence type="ECO:0000313" key="2">
    <source>
        <dbReference type="EMBL" id="KAK8071757.1"/>
    </source>
</evidence>
<name>A0ABR1VKU6_9PEZI</name>
<keyword evidence="3" id="KW-1185">Reference proteome</keyword>
<gene>
    <name evidence="2" type="ORF">PG996_005105</name>
</gene>
<proteinExistence type="predicted"/>
<feature type="compositionally biased region" description="Low complexity" evidence="1">
    <location>
        <begin position="8"/>
        <end position="19"/>
    </location>
</feature>
<sequence>MESKDQSSETLQSSQLQSEVLRHEHKSRSGVTWRDWIPRQTRRFGRKRLQGKEAYDNQRPTRFAQRVQAYGAITWECLRDEILSNKWPEEDFSGEPSRDKEDCWLLETPGDSTEEDRRAMRRLGNSKFLGRPPSPDDSEIGLEPSASSPVGAPPKASNITGIPVESSIGPVENVTQWPPSTGVENEGNSPTSSDVESIFSFVTESQFSLSDLSSVAEASVPEGENSAIVLLIDLLYRDEALYNLDLKQEASGEAQSKASAFLRASARHVARVITEAVSGKPEDFLPQVPTEDHKARTEAWLRKQKGLQQISQLGVLDETEEFPDLGELDDNEARMSYQSLNGLMKFLRSSAAFDHLERKLRDIGNGVELTGDKHFVQIAPSSVTPDLEAAEELSLLYSVEESTPEGPRQGKPLLFASAWQAPLCLSTLWSKQHHNKNCQPFNDKKAFDDIAKTALITALRLTPEISRQEYGAIHGSRSAVWRERNVDWRFDFMAYGLNPLMMLSPEKYGSSSCWTQLFDPGMVVWHPIQRPWGEGLGMSFELLCHLTAARDYLWVSDRGESHEIGASEATSKAQDDDKVDDEGIIYNSNLQTTKGRWLKINDLAGIRHTKAFLGWCKDAEILLWTDQLNNKLGWSDTLQKSKTLRLTGMSAGVSGGLAAAVTSPLTLSTNVGATMTFVNTTQHFKAPKKYAEALLGESRKSALIIDHSAKRAFLVPKLSLALHLCRIVALEAYQPPDAEDFPTASPSIDGSRAARSIFEQNKDKIVIGKDGWGNALTLEELFLRVNKAMSSSSNDSEPPRRLTLHGPMVPAREARGCMDEPDGGTGLSIVQDWGLLPWVRIAELADLRFVCSNLGSAIRPAMPVGHIGCECCEIPCGRYLLGAQLWCLERLLYKLGPDSALNGLCQTGMLDFGNGHIMRWKGHRDWKVKHRRDFWETNILEQFVWDEKDFFGKARRFLGTDDREVKVWQRSPGISGAFIFGNGH</sequence>
<feature type="compositionally biased region" description="Polar residues" evidence="1">
    <location>
        <begin position="173"/>
        <end position="194"/>
    </location>
</feature>
<reference evidence="2 3" key="1">
    <citation type="submission" date="2023-01" db="EMBL/GenBank/DDBJ databases">
        <title>Analysis of 21 Apiospora genomes using comparative genomics revels a genus with tremendous synthesis potential of carbohydrate active enzymes and secondary metabolites.</title>
        <authorList>
            <person name="Sorensen T."/>
        </authorList>
    </citation>
    <scope>NUCLEOTIDE SEQUENCE [LARGE SCALE GENOMIC DNA]</scope>
    <source>
        <strain evidence="2 3">CBS 83171</strain>
    </source>
</reference>
<dbReference type="Proteomes" id="UP001446871">
    <property type="component" value="Unassembled WGS sequence"/>
</dbReference>
<evidence type="ECO:0000313" key="3">
    <source>
        <dbReference type="Proteomes" id="UP001446871"/>
    </source>
</evidence>
<feature type="region of interest" description="Disordered" evidence="1">
    <location>
        <begin position="88"/>
        <end position="194"/>
    </location>
</feature>
<protein>
    <submittedName>
        <fullName evidence="2">Uncharacterized protein</fullName>
    </submittedName>
</protein>
<accession>A0ABR1VKU6</accession>
<feature type="region of interest" description="Disordered" evidence="1">
    <location>
        <begin position="1"/>
        <end position="29"/>
    </location>
</feature>
<evidence type="ECO:0000256" key="1">
    <source>
        <dbReference type="SAM" id="MobiDB-lite"/>
    </source>
</evidence>
<dbReference type="EMBL" id="JAQQWM010000003">
    <property type="protein sequence ID" value="KAK8071757.1"/>
    <property type="molecule type" value="Genomic_DNA"/>
</dbReference>